<organism evidence="1 2">
    <name type="scientific">Paragemmobacter aquarius</name>
    <dbReference type="NCBI Taxonomy" id="2169400"/>
    <lineage>
        <taxon>Bacteria</taxon>
        <taxon>Pseudomonadati</taxon>
        <taxon>Pseudomonadota</taxon>
        <taxon>Alphaproteobacteria</taxon>
        <taxon>Rhodobacterales</taxon>
        <taxon>Paracoccaceae</taxon>
        <taxon>Paragemmobacter</taxon>
    </lineage>
</organism>
<dbReference type="AlphaFoldDB" id="A0A2S0UR47"/>
<proteinExistence type="predicted"/>
<name>A0A2S0UR47_9RHOB</name>
<dbReference type="Proteomes" id="UP000244496">
    <property type="component" value="Chromosome"/>
</dbReference>
<dbReference type="EMBL" id="CP028918">
    <property type="protein sequence ID" value="AWB50284.1"/>
    <property type="molecule type" value="Genomic_DNA"/>
</dbReference>
<dbReference type="KEGG" id="geh:HYN69_07980"/>
<accession>A0A2S0UR47</accession>
<reference evidence="1 2" key="1">
    <citation type="submission" date="2018-04" db="EMBL/GenBank/DDBJ databases">
        <title>Genome sequencing of Gemmobacter.</title>
        <authorList>
            <person name="Yi H."/>
            <person name="Baek M.-G."/>
        </authorList>
    </citation>
    <scope>NUCLEOTIDE SEQUENCE [LARGE SCALE GENOMIC DNA]</scope>
    <source>
        <strain evidence="1 2">HYN0069</strain>
    </source>
</reference>
<dbReference type="Pfam" id="PF02620">
    <property type="entry name" value="YceD"/>
    <property type="match status" value="1"/>
</dbReference>
<evidence type="ECO:0000313" key="1">
    <source>
        <dbReference type="EMBL" id="AWB50284.1"/>
    </source>
</evidence>
<dbReference type="OrthoDB" id="8443793at2"/>
<evidence type="ECO:0000313" key="2">
    <source>
        <dbReference type="Proteomes" id="UP000244496"/>
    </source>
</evidence>
<gene>
    <name evidence="1" type="ORF">HYN69_07980</name>
</gene>
<sequence>MTDAAQTPAPALSHPLRVAALPNRKPTRFDLRPDAAVRAAMAVELGINAIPAFRFRGELRAAGRSNFTLEAEMEATVDQPCSITLVPVVTPLRDAVKRHYDADFIYPDAEEAEMPEDDTKEPLPEVIDLGLVAMEALALALPLYPRAPGVELGEAVFTAPGAAPLRDEDLRPFAGLAALKDRLGGGDTDA</sequence>
<protein>
    <recommendedName>
        <fullName evidence="3">DUF177 domain-containing protein</fullName>
    </recommendedName>
</protein>
<evidence type="ECO:0008006" key="3">
    <source>
        <dbReference type="Google" id="ProtNLM"/>
    </source>
</evidence>
<dbReference type="RefSeq" id="WP_108437094.1">
    <property type="nucleotide sequence ID" value="NZ_CP028918.1"/>
</dbReference>
<keyword evidence="2" id="KW-1185">Reference proteome</keyword>
<dbReference type="InterPro" id="IPR003772">
    <property type="entry name" value="YceD"/>
</dbReference>